<keyword evidence="3" id="KW-0687">Ribonucleoprotein</keyword>
<dbReference type="InterPro" id="IPR014726">
    <property type="entry name" value="Ribosomal_uL2_dom3"/>
</dbReference>
<dbReference type="SUPFAM" id="SSF50104">
    <property type="entry name" value="Translation proteins SH3-like domain"/>
    <property type="match status" value="1"/>
</dbReference>
<dbReference type="InterPro" id="IPR005880">
    <property type="entry name" value="Ribosomal_uL2_bac/org-type"/>
</dbReference>
<evidence type="ECO:0000256" key="2">
    <source>
        <dbReference type="ARBA" id="ARBA00022980"/>
    </source>
</evidence>
<dbReference type="SMART" id="SM01382">
    <property type="entry name" value="Ribosomal_L2_C"/>
    <property type="match status" value="1"/>
</dbReference>
<feature type="domain" description="Large ribosomal subunit protein uL2 RNA-binding" evidence="6">
    <location>
        <begin position="23"/>
        <end position="98"/>
    </location>
</feature>
<dbReference type="Gene3D" id="2.30.30.30">
    <property type="match status" value="1"/>
</dbReference>
<keyword evidence="7" id="KW-0496">Mitochondrion</keyword>
<dbReference type="Pfam" id="PF03947">
    <property type="entry name" value="Ribosomal_L2_C"/>
    <property type="match status" value="1"/>
</dbReference>
<reference evidence="7" key="1">
    <citation type="journal article" date="2012" name="Science">
        <title>Cyanophora paradoxa genome elucidates origin of photosynthesis in algae and plants.</title>
        <authorList>
            <person name="Price D.C."/>
            <person name="Chan C.X."/>
            <person name="Yoon H.S."/>
            <person name="Yang E.C."/>
            <person name="Qiu H."/>
            <person name="Weber A.P."/>
            <person name="Schwacke R."/>
            <person name="Gross J."/>
            <person name="Blouin N.A."/>
            <person name="Lane C."/>
            <person name="Reyes-Prieto A."/>
            <person name="Durnford D.G."/>
            <person name="Neilson J.A."/>
            <person name="Lang B.F."/>
            <person name="Burger G."/>
            <person name="Steiner J.M."/>
            <person name="Loffelhardt W."/>
            <person name="Meuser J.E."/>
            <person name="Posewitz M.C."/>
            <person name="Ball S."/>
            <person name="Arias M.C."/>
            <person name="Henrissat B."/>
            <person name="Coutinho P.M."/>
            <person name="Rensing S.A."/>
            <person name="Symeonidi A."/>
            <person name="Doddapaneni H."/>
            <person name="Green B.R."/>
            <person name="Rajah V.D."/>
            <person name="Boore J."/>
            <person name="Bhattacharya D."/>
        </authorList>
    </citation>
    <scope>NUCLEOTIDE SEQUENCE</scope>
    <source>
        <strain evidence="7">CCMP 329</strain>
    </source>
</reference>
<organism evidence="7">
    <name type="scientific">Cyanophora paradoxa</name>
    <dbReference type="NCBI Taxonomy" id="2762"/>
    <lineage>
        <taxon>Eukaryota</taxon>
        <taxon>Glaucocystophyceae</taxon>
        <taxon>Cyanophorales</taxon>
        <taxon>Cyanophoraceae</taxon>
        <taxon>Cyanophora</taxon>
    </lineage>
</organism>
<dbReference type="Pfam" id="PF00181">
    <property type="entry name" value="Ribosomal_L2_N"/>
    <property type="match status" value="1"/>
</dbReference>
<dbReference type="GO" id="GO:0032543">
    <property type="term" value="P:mitochondrial translation"/>
    <property type="evidence" value="ECO:0007669"/>
    <property type="project" value="TreeGrafter"/>
</dbReference>
<proteinExistence type="inferred from homology"/>
<evidence type="ECO:0000313" key="7">
    <source>
        <dbReference type="EMBL" id="ADW79194.1"/>
    </source>
</evidence>
<dbReference type="InterPro" id="IPR022671">
    <property type="entry name" value="Ribosomal_uL2_CS"/>
</dbReference>
<dbReference type="GO" id="GO:0003735">
    <property type="term" value="F:structural constituent of ribosome"/>
    <property type="evidence" value="ECO:0007669"/>
    <property type="project" value="InterPro"/>
</dbReference>
<dbReference type="InterPro" id="IPR022666">
    <property type="entry name" value="Ribosomal_uL2_RNA-bd_dom"/>
</dbReference>
<keyword evidence="2 7" id="KW-0689">Ribosomal protein</keyword>
<geneLocation type="mitochondrion" evidence="7"/>
<dbReference type="InterPro" id="IPR014722">
    <property type="entry name" value="Rib_uL2_dom2"/>
</dbReference>
<dbReference type="PANTHER" id="PTHR13691">
    <property type="entry name" value="RIBOSOMAL PROTEIN L2"/>
    <property type="match status" value="1"/>
</dbReference>
<evidence type="ECO:0000259" key="5">
    <source>
        <dbReference type="SMART" id="SM01382"/>
    </source>
</evidence>
<dbReference type="SUPFAM" id="SSF50249">
    <property type="entry name" value="Nucleic acid-binding proteins"/>
    <property type="match status" value="1"/>
</dbReference>
<evidence type="ECO:0000259" key="6">
    <source>
        <dbReference type="SMART" id="SM01383"/>
    </source>
</evidence>
<evidence type="ECO:0000256" key="1">
    <source>
        <dbReference type="ARBA" id="ARBA00005636"/>
    </source>
</evidence>
<dbReference type="GeneID" id="12486785"/>
<dbReference type="InterPro" id="IPR008991">
    <property type="entry name" value="Translation_prot_SH3-like_sf"/>
</dbReference>
<dbReference type="GO" id="GO:0003723">
    <property type="term" value="F:RNA binding"/>
    <property type="evidence" value="ECO:0007669"/>
    <property type="project" value="InterPro"/>
</dbReference>
<sequence>MNNIKVVSKLLKSPCKLGIKKGGRNNTGVKTIQHRGGGHKKNYYIIDYKRHFKQISLIINKQYDPNRSTIIGTAYNYYGFLLNIILPNRTNIGDVIFNSDKILDSTLMIKNGNSNYIFNINPGLLVNNIELKINKGSQLVRSAGTYAQIMAHNKPLNNKYKTHIENIKNQKYTAIRLPSGEIRLVCSFSKATIGVLSNPDHKLKKIEKAGRSRWLNRRPMVRGIAMNPVDHPHGGRTNGGRPSVTPYSRITKGKPTVFFSKNKKYYILKKRI</sequence>
<feature type="region of interest" description="Disordered" evidence="4">
    <location>
        <begin position="225"/>
        <end position="247"/>
    </location>
</feature>
<dbReference type="GO" id="GO:0016740">
    <property type="term" value="F:transferase activity"/>
    <property type="evidence" value="ECO:0007669"/>
    <property type="project" value="InterPro"/>
</dbReference>
<evidence type="ECO:0000256" key="4">
    <source>
        <dbReference type="SAM" id="MobiDB-lite"/>
    </source>
</evidence>
<dbReference type="NCBIfam" id="TIGR01171">
    <property type="entry name" value="rplB_bact"/>
    <property type="match status" value="1"/>
</dbReference>
<dbReference type="InterPro" id="IPR012340">
    <property type="entry name" value="NA-bd_OB-fold"/>
</dbReference>
<dbReference type="PROSITE" id="PS00467">
    <property type="entry name" value="RIBOSOMAL_L2"/>
    <property type="match status" value="1"/>
</dbReference>
<dbReference type="InterPro" id="IPR022669">
    <property type="entry name" value="Ribosomal_uL2_C"/>
</dbReference>
<accession>E9P1E2</accession>
<dbReference type="GO" id="GO:0005762">
    <property type="term" value="C:mitochondrial large ribosomal subunit"/>
    <property type="evidence" value="ECO:0007669"/>
    <property type="project" value="TreeGrafter"/>
</dbReference>
<dbReference type="AlphaFoldDB" id="E9P1E2"/>
<name>E9P1E2_CYAPA</name>
<dbReference type="EMBL" id="HQ849544">
    <property type="protein sequence ID" value="ADW79194.1"/>
    <property type="molecule type" value="Genomic_DNA"/>
</dbReference>
<dbReference type="Gene3D" id="2.40.50.140">
    <property type="entry name" value="Nucleic acid-binding proteins"/>
    <property type="match status" value="1"/>
</dbReference>
<feature type="domain" description="Large ribosomal subunit protein uL2 C-terminal" evidence="5">
    <location>
        <begin position="109"/>
        <end position="250"/>
    </location>
</feature>
<evidence type="ECO:0000256" key="3">
    <source>
        <dbReference type="ARBA" id="ARBA00023274"/>
    </source>
</evidence>
<dbReference type="InterPro" id="IPR002171">
    <property type="entry name" value="Ribosomal_uL2"/>
</dbReference>
<dbReference type="PANTHER" id="PTHR13691:SF5">
    <property type="entry name" value="LARGE RIBOSOMAL SUBUNIT PROTEIN UL2M"/>
    <property type="match status" value="1"/>
</dbReference>
<protein>
    <submittedName>
        <fullName evidence="7">Ribosomal protein L2</fullName>
    </submittedName>
</protein>
<dbReference type="Gene3D" id="4.10.950.10">
    <property type="entry name" value="Ribosomal protein L2, domain 3"/>
    <property type="match status" value="1"/>
</dbReference>
<comment type="similarity">
    <text evidence="1">Belongs to the universal ribosomal protein uL2 family.</text>
</comment>
<dbReference type="SMART" id="SM01383">
    <property type="entry name" value="Ribosomal_L2"/>
    <property type="match status" value="1"/>
</dbReference>
<dbReference type="RefSeq" id="YP_006280840.1">
    <property type="nucleotide sequence ID" value="NC_017836.1"/>
</dbReference>
<dbReference type="PIRSF" id="PIRSF002158">
    <property type="entry name" value="Ribosomal_L2"/>
    <property type="match status" value="1"/>
</dbReference>
<gene>
    <name evidence="7" type="primary">rpl2</name>
</gene>